<feature type="compositionally biased region" description="Basic and acidic residues" evidence="1">
    <location>
        <begin position="325"/>
        <end position="336"/>
    </location>
</feature>
<organism evidence="2 3">
    <name type="scientific">Tricholomella constricta</name>
    <dbReference type="NCBI Taxonomy" id="117010"/>
    <lineage>
        <taxon>Eukaryota</taxon>
        <taxon>Fungi</taxon>
        <taxon>Dikarya</taxon>
        <taxon>Basidiomycota</taxon>
        <taxon>Agaricomycotina</taxon>
        <taxon>Agaricomycetes</taxon>
        <taxon>Agaricomycetidae</taxon>
        <taxon>Agaricales</taxon>
        <taxon>Tricholomatineae</taxon>
        <taxon>Lyophyllaceae</taxon>
        <taxon>Tricholomella</taxon>
    </lineage>
</organism>
<evidence type="ECO:0000256" key="1">
    <source>
        <dbReference type="SAM" id="MobiDB-lite"/>
    </source>
</evidence>
<accession>A0A8H5M453</accession>
<feature type="compositionally biased region" description="Basic and acidic residues" evidence="1">
    <location>
        <begin position="235"/>
        <end position="245"/>
    </location>
</feature>
<dbReference type="OrthoDB" id="3064408at2759"/>
<dbReference type="AlphaFoldDB" id="A0A8H5M453"/>
<feature type="compositionally biased region" description="Acidic residues" evidence="1">
    <location>
        <begin position="369"/>
        <end position="378"/>
    </location>
</feature>
<feature type="compositionally biased region" description="Basic and acidic residues" evidence="1">
    <location>
        <begin position="293"/>
        <end position="304"/>
    </location>
</feature>
<sequence length="867" mass="100058">MPEIETWLKCAHTCRHAADHKSRIQNRQRVYTYDGQQISVATVPVWHKHSSLWKKHAGSHHQHPNCDQNCPLHHLIGANPLPPVVNLRAPLTPQDWRRWGLAIALRVLGLKYEAEVPQNYVQRAQQFQEQGWPAWTEDTEDQDEEEEDEDEVEQGQDEGQEEEEEEEEEQREDEGQDEEEEDEEEEEEDEEEDEEEQGQNEGQDEEAEEQGQDEEFELEDEPALARYTGRRRRHWEQESQPKEDESVSEEDESQVEDEPARPGHAHRRRREEESEVEEEESGSEEDESEVEDEPARPGHARREEESEVEEEESGSEEDESEVEDEPARPGHARREEESEVEEEESGSEEDESEVEDEPARPGHARREEESELEEEESGPGEQESMAEDEHPSSRYASHPRKRTRSQSAAHQLQPTLDVIPPLFPRPVSLAAGVPPIKITFVQNLGHSYDTSLEAQGTIYWCKDYIPKSVYRALKKALPSSVYRLPKNQELEQTEHHQDVVRMKDPVYVHIDEWTYMVAALMERPAEFQVELMRWKDFMQVISQGTESRVIWGADLIICGLDFSEDFLGPACAQKYGWDKQSFKLWFENWVKVSTKKAVWPSPWECLMYADKLSYLSDLAEVAREAGYMTPMIALLDPGKLEELSPTGVYKRGYSESGDGVWFPGRDDPDRQVLQTLKDKDREVEECYGGLEINGVKIRPQWFQMTFLSTLKNLGELRAVYVGGKLMHIAFTVGGGLGRLVFADAVYITPLYALPDDLSDGRVNAWQAEEGRAKFTQFAETILRGMISKRERGGKFLSSDMRTFCRMDISVFRAPDGGYHHFVNEFETGPGSGLFLESLTIHKRRMIRQTMGDVWMTKAIYRRRQSVL</sequence>
<feature type="compositionally biased region" description="Acidic residues" evidence="1">
    <location>
        <begin position="137"/>
        <end position="222"/>
    </location>
</feature>
<feature type="compositionally biased region" description="Acidic residues" evidence="1">
    <location>
        <begin position="305"/>
        <end position="324"/>
    </location>
</feature>
<dbReference type="EMBL" id="JAACJP010000014">
    <property type="protein sequence ID" value="KAF5380034.1"/>
    <property type="molecule type" value="Genomic_DNA"/>
</dbReference>
<reference evidence="2 3" key="1">
    <citation type="journal article" date="2020" name="ISME J.">
        <title>Uncovering the hidden diversity of litter-decomposition mechanisms in mushroom-forming fungi.</title>
        <authorList>
            <person name="Floudas D."/>
            <person name="Bentzer J."/>
            <person name="Ahren D."/>
            <person name="Johansson T."/>
            <person name="Persson P."/>
            <person name="Tunlid A."/>
        </authorList>
    </citation>
    <scope>NUCLEOTIDE SEQUENCE [LARGE SCALE GENOMIC DNA]</scope>
    <source>
        <strain evidence="2 3">CBS 661.87</strain>
    </source>
</reference>
<dbReference type="Proteomes" id="UP000565441">
    <property type="component" value="Unassembled WGS sequence"/>
</dbReference>
<proteinExistence type="predicted"/>
<name>A0A8H5M453_9AGAR</name>
<feature type="compositionally biased region" description="Acidic residues" evidence="1">
    <location>
        <begin position="246"/>
        <end position="257"/>
    </location>
</feature>
<feature type="compositionally biased region" description="Acidic residues" evidence="1">
    <location>
        <begin position="273"/>
        <end position="292"/>
    </location>
</feature>
<keyword evidence="3" id="KW-1185">Reference proteome</keyword>
<feature type="compositionally biased region" description="Basic and acidic residues" evidence="1">
    <location>
        <begin position="357"/>
        <end position="368"/>
    </location>
</feature>
<feature type="region of interest" description="Disordered" evidence="1">
    <location>
        <begin position="130"/>
        <end position="413"/>
    </location>
</feature>
<evidence type="ECO:0000313" key="3">
    <source>
        <dbReference type="Proteomes" id="UP000565441"/>
    </source>
</evidence>
<feature type="compositionally biased region" description="Acidic residues" evidence="1">
    <location>
        <begin position="337"/>
        <end position="356"/>
    </location>
</feature>
<gene>
    <name evidence="2" type="ORF">D9615_006311</name>
</gene>
<protein>
    <submittedName>
        <fullName evidence="2">Uncharacterized protein</fullName>
    </submittedName>
</protein>
<evidence type="ECO:0000313" key="2">
    <source>
        <dbReference type="EMBL" id="KAF5380034.1"/>
    </source>
</evidence>
<comment type="caution">
    <text evidence="2">The sequence shown here is derived from an EMBL/GenBank/DDBJ whole genome shotgun (WGS) entry which is preliminary data.</text>
</comment>